<evidence type="ECO:0000259" key="13">
    <source>
        <dbReference type="PROSITE" id="PS50262"/>
    </source>
</evidence>
<dbReference type="InterPro" id="IPR017452">
    <property type="entry name" value="GPCR_Rhodpsn_7TM"/>
</dbReference>
<dbReference type="InterPro" id="IPR000725">
    <property type="entry name" value="Olfact_rcpt"/>
</dbReference>
<feature type="transmembrane region" description="Helical" evidence="12">
    <location>
        <begin position="58"/>
        <end position="81"/>
    </location>
</feature>
<evidence type="ECO:0000256" key="3">
    <source>
        <dbReference type="ARBA" id="ARBA00022606"/>
    </source>
</evidence>
<evidence type="ECO:0000256" key="2">
    <source>
        <dbReference type="ARBA" id="ARBA00022475"/>
    </source>
</evidence>
<evidence type="ECO:0000313" key="15">
    <source>
        <dbReference type="Proteomes" id="UP001181693"/>
    </source>
</evidence>
<gene>
    <name evidence="14" type="ORF">GDO54_015758</name>
</gene>
<evidence type="ECO:0000313" key="14">
    <source>
        <dbReference type="EMBL" id="DBA20017.1"/>
    </source>
</evidence>
<proteinExistence type="inferred from homology"/>
<dbReference type="PRINTS" id="PR00245">
    <property type="entry name" value="OLFACTORYR"/>
</dbReference>
<dbReference type="PANTHER" id="PTHR26453">
    <property type="entry name" value="OLFACTORY RECEPTOR"/>
    <property type="match status" value="1"/>
</dbReference>
<evidence type="ECO:0000256" key="11">
    <source>
        <dbReference type="RuleBase" id="RU000688"/>
    </source>
</evidence>
<dbReference type="GO" id="GO:0004984">
    <property type="term" value="F:olfactory receptor activity"/>
    <property type="evidence" value="ECO:0007669"/>
    <property type="project" value="InterPro"/>
</dbReference>
<dbReference type="FunFam" id="1.20.1070.10:FF:000005">
    <property type="entry name" value="Olfactory receptor"/>
    <property type="match status" value="1"/>
</dbReference>
<evidence type="ECO:0000256" key="12">
    <source>
        <dbReference type="RuleBase" id="RU363047"/>
    </source>
</evidence>
<feature type="transmembrane region" description="Helical" evidence="12">
    <location>
        <begin position="236"/>
        <end position="259"/>
    </location>
</feature>
<dbReference type="PROSITE" id="PS50262">
    <property type="entry name" value="G_PROTEIN_RECEP_F1_2"/>
    <property type="match status" value="1"/>
</dbReference>
<dbReference type="SUPFAM" id="SSF81321">
    <property type="entry name" value="Family A G protein-coupled receptor-like"/>
    <property type="match status" value="1"/>
</dbReference>
<dbReference type="GO" id="GO:0005886">
    <property type="term" value="C:plasma membrane"/>
    <property type="evidence" value="ECO:0007669"/>
    <property type="project" value="UniProtKB-SubCell"/>
</dbReference>
<protein>
    <recommendedName>
        <fullName evidence="12">Olfactory receptor</fullName>
    </recommendedName>
</protein>
<evidence type="ECO:0000256" key="1">
    <source>
        <dbReference type="ARBA" id="ARBA00004651"/>
    </source>
</evidence>
<accession>A0AAV3AA58</accession>
<keyword evidence="2 12" id="KW-1003">Cell membrane</keyword>
<keyword evidence="10 11" id="KW-0807">Transducer</keyword>
<dbReference type="CDD" id="cd15225">
    <property type="entry name" value="7tmA_OR10A-like"/>
    <property type="match status" value="1"/>
</dbReference>
<dbReference type="GO" id="GO:0004930">
    <property type="term" value="F:G protein-coupled receptor activity"/>
    <property type="evidence" value="ECO:0007669"/>
    <property type="project" value="UniProtKB-KW"/>
</dbReference>
<evidence type="ECO:0000256" key="6">
    <source>
        <dbReference type="ARBA" id="ARBA00022989"/>
    </source>
</evidence>
<comment type="similarity">
    <text evidence="11">Belongs to the G-protein coupled receptor 1 family.</text>
</comment>
<dbReference type="EMBL" id="DYDO01000008">
    <property type="protein sequence ID" value="DBA20017.1"/>
    <property type="molecule type" value="Genomic_DNA"/>
</dbReference>
<keyword evidence="15" id="KW-1185">Reference proteome</keyword>
<evidence type="ECO:0000256" key="5">
    <source>
        <dbReference type="ARBA" id="ARBA00022725"/>
    </source>
</evidence>
<feature type="transmembrane region" description="Helical" evidence="12">
    <location>
        <begin position="196"/>
        <end position="224"/>
    </location>
</feature>
<evidence type="ECO:0000256" key="4">
    <source>
        <dbReference type="ARBA" id="ARBA00022692"/>
    </source>
</evidence>
<name>A0AAV3AA58_PYXAD</name>
<dbReference type="AlphaFoldDB" id="A0AAV3AA58"/>
<dbReference type="Pfam" id="PF13853">
    <property type="entry name" value="7tm_4"/>
    <property type="match status" value="1"/>
</dbReference>
<comment type="subcellular location">
    <subcellularLocation>
        <location evidence="1 12">Cell membrane</location>
        <topology evidence="1 12">Multi-pass membrane protein</topology>
    </subcellularLocation>
</comment>
<evidence type="ECO:0000256" key="9">
    <source>
        <dbReference type="ARBA" id="ARBA00023170"/>
    </source>
</evidence>
<keyword evidence="5 12" id="KW-0552">Olfaction</keyword>
<evidence type="ECO:0000256" key="10">
    <source>
        <dbReference type="ARBA" id="ARBA00023224"/>
    </source>
</evidence>
<dbReference type="PROSITE" id="PS00237">
    <property type="entry name" value="G_PROTEIN_RECEP_F1_1"/>
    <property type="match status" value="1"/>
</dbReference>
<reference evidence="14" key="1">
    <citation type="thesis" date="2020" institute="ProQuest LLC" country="789 East Eisenhower Parkway, Ann Arbor, MI, USA">
        <title>Comparative Genomics and Chromosome Evolution.</title>
        <authorList>
            <person name="Mudd A.B."/>
        </authorList>
    </citation>
    <scope>NUCLEOTIDE SEQUENCE</scope>
    <source>
        <strain evidence="14">1538</strain>
        <tissue evidence="14">Blood</tissue>
    </source>
</reference>
<keyword evidence="9 11" id="KW-0675">Receptor</keyword>
<keyword evidence="3 12" id="KW-0716">Sensory transduction</keyword>
<keyword evidence="8 12" id="KW-0472">Membrane</keyword>
<feature type="transmembrane region" description="Helical" evidence="12">
    <location>
        <begin position="24"/>
        <end position="52"/>
    </location>
</feature>
<dbReference type="Proteomes" id="UP001181693">
    <property type="component" value="Unassembled WGS sequence"/>
</dbReference>
<keyword evidence="6 12" id="KW-1133">Transmembrane helix</keyword>
<keyword evidence="4 11" id="KW-0812">Transmembrane</keyword>
<comment type="caution">
    <text evidence="14">The sequence shown here is derived from an EMBL/GenBank/DDBJ whole genome shotgun (WGS) entry which is preliminary data.</text>
</comment>
<sequence length="321" mass="36287">MSRNVTVIVDFILLGLSSNPETQIILFFIFLLAYAIILTGNILFIILIITYTTLHTPMYFFLSNLSFLDLCYSTSIVPRMLRDLMSAKKIISYEECATQMYFSLSLGETECILLAVMAYDRYVAVCYPLQYTTIMNKMVCIKIAAGTWICGFFLSISHVALTLNIDLCRNNVINHFLCEVPAILALSCESVVLVEFAILVVGVIILMTPVTIITMSYIKIILCIIKIKSSGGRRKAFSTCGSHMMVVTIFYGSAMAAYMKPRSSSIPETDKVVAIFYEIVPPMLNPIIYTLRNNDVKVLFKKLRNMHYFSDNRGKVFIDVR</sequence>
<evidence type="ECO:0000256" key="7">
    <source>
        <dbReference type="ARBA" id="ARBA00023040"/>
    </source>
</evidence>
<evidence type="ECO:0000256" key="8">
    <source>
        <dbReference type="ARBA" id="ARBA00023136"/>
    </source>
</evidence>
<dbReference type="Gene3D" id="1.20.1070.10">
    <property type="entry name" value="Rhodopsin 7-helix transmembrane proteins"/>
    <property type="match status" value="1"/>
</dbReference>
<dbReference type="InterPro" id="IPR000276">
    <property type="entry name" value="GPCR_Rhodpsn"/>
</dbReference>
<organism evidence="14 15">
    <name type="scientific">Pyxicephalus adspersus</name>
    <name type="common">African bullfrog</name>
    <dbReference type="NCBI Taxonomy" id="30357"/>
    <lineage>
        <taxon>Eukaryota</taxon>
        <taxon>Metazoa</taxon>
        <taxon>Chordata</taxon>
        <taxon>Craniata</taxon>
        <taxon>Vertebrata</taxon>
        <taxon>Euteleostomi</taxon>
        <taxon>Amphibia</taxon>
        <taxon>Batrachia</taxon>
        <taxon>Anura</taxon>
        <taxon>Neobatrachia</taxon>
        <taxon>Ranoidea</taxon>
        <taxon>Pyxicephalidae</taxon>
        <taxon>Pyxicephalinae</taxon>
        <taxon>Pyxicephalus</taxon>
    </lineage>
</organism>
<dbReference type="PRINTS" id="PR00237">
    <property type="entry name" value="GPCRRHODOPSN"/>
</dbReference>
<keyword evidence="7 11" id="KW-0297">G-protein coupled receptor</keyword>
<feature type="transmembrane region" description="Helical" evidence="12">
    <location>
        <begin position="139"/>
        <end position="161"/>
    </location>
</feature>
<feature type="domain" description="G-protein coupled receptors family 1 profile" evidence="13">
    <location>
        <begin position="40"/>
        <end position="289"/>
    </location>
</feature>